<organism evidence="1 2">
    <name type="scientific">Roseiarcus fermentans</name>
    <dbReference type="NCBI Taxonomy" id="1473586"/>
    <lineage>
        <taxon>Bacteria</taxon>
        <taxon>Pseudomonadati</taxon>
        <taxon>Pseudomonadota</taxon>
        <taxon>Alphaproteobacteria</taxon>
        <taxon>Hyphomicrobiales</taxon>
        <taxon>Roseiarcaceae</taxon>
        <taxon>Roseiarcus</taxon>
    </lineage>
</organism>
<protein>
    <submittedName>
        <fullName evidence="1">BrnA antitoxin of type II toxin-antitoxin system</fullName>
    </submittedName>
</protein>
<dbReference type="InterPro" id="IPR025528">
    <property type="entry name" value="BrnA_antitoxin"/>
</dbReference>
<gene>
    <name evidence="1" type="ORF">DFR50_12395</name>
</gene>
<accession>A0A366F378</accession>
<sequence>MRTKLVRPTASEDARIARGVAADPDAAPDLSEPVEGIVRRPGRPLKADRKVSVTLRLDRDVVERFKATGAGWQTRINAALKRAKSG</sequence>
<dbReference type="Pfam" id="PF14384">
    <property type="entry name" value="BrnA_antitoxin"/>
    <property type="match status" value="1"/>
</dbReference>
<dbReference type="EMBL" id="QNRK01000023">
    <property type="protein sequence ID" value="RBP09123.1"/>
    <property type="molecule type" value="Genomic_DNA"/>
</dbReference>
<name>A0A366F378_9HYPH</name>
<reference evidence="1 2" key="1">
    <citation type="submission" date="2018-06" db="EMBL/GenBank/DDBJ databases">
        <title>Genomic Encyclopedia of Type Strains, Phase IV (KMG-IV): sequencing the most valuable type-strain genomes for metagenomic binning, comparative biology and taxonomic classification.</title>
        <authorList>
            <person name="Goeker M."/>
        </authorList>
    </citation>
    <scope>NUCLEOTIDE SEQUENCE [LARGE SCALE GENOMIC DNA]</scope>
    <source>
        <strain evidence="1 2">DSM 24875</strain>
    </source>
</reference>
<proteinExistence type="predicted"/>
<dbReference type="RefSeq" id="WP_113890975.1">
    <property type="nucleotide sequence ID" value="NZ_QNRK01000023.1"/>
</dbReference>
<dbReference type="AlphaFoldDB" id="A0A366F378"/>
<evidence type="ECO:0000313" key="2">
    <source>
        <dbReference type="Proteomes" id="UP000253529"/>
    </source>
</evidence>
<keyword evidence="2" id="KW-1185">Reference proteome</keyword>
<evidence type="ECO:0000313" key="1">
    <source>
        <dbReference type="EMBL" id="RBP09123.1"/>
    </source>
</evidence>
<dbReference type="Proteomes" id="UP000253529">
    <property type="component" value="Unassembled WGS sequence"/>
</dbReference>
<comment type="caution">
    <text evidence="1">The sequence shown here is derived from an EMBL/GenBank/DDBJ whole genome shotgun (WGS) entry which is preliminary data.</text>
</comment>
<dbReference type="OrthoDB" id="361944at2"/>